<reference evidence="3" key="1">
    <citation type="submission" date="2018-08" db="EMBL/GenBank/DDBJ databases">
        <authorList>
            <person name="Jin W."/>
            <person name="Wang H."/>
            <person name="Yang Y."/>
            <person name="Li M."/>
            <person name="Liu J."/>
        </authorList>
    </citation>
    <scope>NUCLEOTIDE SEQUENCE</scope>
    <source>
        <strain evidence="3">AESS21</strain>
    </source>
</reference>
<gene>
    <name evidence="3" type="ORF">DYI23_03115</name>
</gene>
<dbReference type="Pfam" id="PF14240">
    <property type="entry name" value="YHYH"/>
    <property type="match status" value="1"/>
</dbReference>
<comment type="caution">
    <text evidence="3">The sequence shown here is derived from an EMBL/GenBank/DDBJ whole genome shotgun (WGS) entry which is preliminary data.</text>
</comment>
<feature type="compositionally biased region" description="Basic and acidic residues" evidence="1">
    <location>
        <begin position="283"/>
        <end position="298"/>
    </location>
</feature>
<name>A0A944C8M3_9HYPH</name>
<feature type="domain" description="YHYH" evidence="2">
    <location>
        <begin position="81"/>
        <end position="272"/>
    </location>
</feature>
<reference evidence="3" key="2">
    <citation type="journal article" date="2021" name="Microorganisms">
        <title>Bacterial Dimethylsulfoniopropionate Biosynthesis in the East China Sea.</title>
        <authorList>
            <person name="Liu J."/>
            <person name="Zhang Y."/>
            <person name="Liu J."/>
            <person name="Zhong H."/>
            <person name="Williams B.T."/>
            <person name="Zheng Y."/>
            <person name="Curson A.R.J."/>
            <person name="Sun C."/>
            <person name="Sun H."/>
            <person name="Song D."/>
            <person name="Wagner Mackenzie B."/>
            <person name="Bermejo Martinez A."/>
            <person name="Todd J.D."/>
            <person name="Zhang X.H."/>
        </authorList>
    </citation>
    <scope>NUCLEOTIDE SEQUENCE</scope>
    <source>
        <strain evidence="3">AESS21</strain>
    </source>
</reference>
<evidence type="ECO:0000313" key="4">
    <source>
        <dbReference type="Proteomes" id="UP000705379"/>
    </source>
</evidence>
<protein>
    <submittedName>
        <fullName evidence="3">YHYH protein</fullName>
    </submittedName>
</protein>
<evidence type="ECO:0000256" key="1">
    <source>
        <dbReference type="SAM" id="MobiDB-lite"/>
    </source>
</evidence>
<feature type="region of interest" description="Disordered" evidence="1">
    <location>
        <begin position="278"/>
        <end position="329"/>
    </location>
</feature>
<evidence type="ECO:0000259" key="2">
    <source>
        <dbReference type="Pfam" id="PF14240"/>
    </source>
</evidence>
<organism evidence="3 4">
    <name type="scientific">Roseibium polysiphoniae</name>
    <dbReference type="NCBI Taxonomy" id="2571221"/>
    <lineage>
        <taxon>Bacteria</taxon>
        <taxon>Pseudomonadati</taxon>
        <taxon>Pseudomonadota</taxon>
        <taxon>Alphaproteobacteria</taxon>
        <taxon>Hyphomicrobiales</taxon>
        <taxon>Stappiaceae</taxon>
        <taxon>Roseibium</taxon>
    </lineage>
</organism>
<sequence>MQLGAGAHESTLHLQGETEVIEQTAAEALWDIFVSSAEASATFSVSGNKRIITANGYPNIAPGKFPNRGNPHAINKKNYQLAIPLEPKRKSRATDIGNKPFGIALNGVLMDPGTAETWQNDRRSGWNYEAKGRACRLGLDKFNAHVQPDGTYHYHGIPTGLLAQNGGRKTPALIGYAADGFPIYGNYGYSDPAKPSSMKKLNSSYAIKSGTRPSGPGGSYNGVFTQDYAYQDGRGDLDQCNGRFAVTPEYPDGTYHYVLTDSFPFIPRCWMGSPDQSFSRLKGGGEARRARLAGRGERPAQGAEMRSARGTGPRPDGARRGGKMPCSGS</sequence>
<dbReference type="InterPro" id="IPR025924">
    <property type="entry name" value="YHYH_dom"/>
</dbReference>
<dbReference type="AlphaFoldDB" id="A0A944C8M3"/>
<accession>A0A944C8M3</accession>
<dbReference type="Proteomes" id="UP000705379">
    <property type="component" value="Unassembled WGS sequence"/>
</dbReference>
<dbReference type="EMBL" id="QTKU01000001">
    <property type="protein sequence ID" value="MBS8259200.1"/>
    <property type="molecule type" value="Genomic_DNA"/>
</dbReference>
<evidence type="ECO:0000313" key="3">
    <source>
        <dbReference type="EMBL" id="MBS8259200.1"/>
    </source>
</evidence>
<proteinExistence type="predicted"/>